<evidence type="ECO:0000313" key="3">
    <source>
        <dbReference type="Proteomes" id="UP000008311"/>
    </source>
</evidence>
<evidence type="ECO:0000313" key="2">
    <source>
        <dbReference type="EMBL" id="EEF44662.1"/>
    </source>
</evidence>
<keyword evidence="3" id="KW-1185">Reference proteome</keyword>
<evidence type="ECO:0000256" key="1">
    <source>
        <dbReference type="SAM" id="MobiDB-lite"/>
    </source>
</evidence>
<dbReference type="AlphaFoldDB" id="B9RVG1"/>
<sequence length="121" mass="13093">MGCHDQWREGSQKRAHVAGVSSPAAPPPYMVVGDFVTPPSAIISVLGGGGGGMASAMAPIDLNLLPAYSLAWTTHVGVLLERHLEEERESKTARIIEMWSTTYKAEDFHNIFSPHLANRVP</sequence>
<feature type="region of interest" description="Disordered" evidence="1">
    <location>
        <begin position="1"/>
        <end position="26"/>
    </location>
</feature>
<dbReference type="EMBL" id="EQ973820">
    <property type="protein sequence ID" value="EEF44662.1"/>
    <property type="molecule type" value="Genomic_DNA"/>
</dbReference>
<accession>B9RVG1</accession>
<feature type="compositionally biased region" description="Basic and acidic residues" evidence="1">
    <location>
        <begin position="1"/>
        <end position="12"/>
    </location>
</feature>
<proteinExistence type="predicted"/>
<protein>
    <submittedName>
        <fullName evidence="2">Uncharacterized protein</fullName>
    </submittedName>
</protein>
<organism evidence="2 3">
    <name type="scientific">Ricinus communis</name>
    <name type="common">Castor bean</name>
    <dbReference type="NCBI Taxonomy" id="3988"/>
    <lineage>
        <taxon>Eukaryota</taxon>
        <taxon>Viridiplantae</taxon>
        <taxon>Streptophyta</taxon>
        <taxon>Embryophyta</taxon>
        <taxon>Tracheophyta</taxon>
        <taxon>Spermatophyta</taxon>
        <taxon>Magnoliopsida</taxon>
        <taxon>eudicotyledons</taxon>
        <taxon>Gunneridae</taxon>
        <taxon>Pentapetalae</taxon>
        <taxon>rosids</taxon>
        <taxon>fabids</taxon>
        <taxon>Malpighiales</taxon>
        <taxon>Euphorbiaceae</taxon>
        <taxon>Acalyphoideae</taxon>
        <taxon>Acalypheae</taxon>
        <taxon>Ricinus</taxon>
    </lineage>
</organism>
<dbReference type="Proteomes" id="UP000008311">
    <property type="component" value="Unassembled WGS sequence"/>
</dbReference>
<gene>
    <name evidence="2" type="ORF">RCOM_1135540</name>
</gene>
<dbReference type="InParanoid" id="B9RVG1"/>
<name>B9RVG1_RICCO</name>
<reference evidence="3" key="1">
    <citation type="journal article" date="2010" name="Nat. Biotechnol.">
        <title>Draft genome sequence of the oilseed species Ricinus communis.</title>
        <authorList>
            <person name="Chan A.P."/>
            <person name="Crabtree J."/>
            <person name="Zhao Q."/>
            <person name="Lorenzi H."/>
            <person name="Orvis J."/>
            <person name="Puiu D."/>
            <person name="Melake-Berhan A."/>
            <person name="Jones K.M."/>
            <person name="Redman J."/>
            <person name="Chen G."/>
            <person name="Cahoon E.B."/>
            <person name="Gedil M."/>
            <person name="Stanke M."/>
            <person name="Haas B.J."/>
            <person name="Wortman J.R."/>
            <person name="Fraser-Liggett C.M."/>
            <person name="Ravel J."/>
            <person name="Rabinowicz P.D."/>
        </authorList>
    </citation>
    <scope>NUCLEOTIDE SEQUENCE [LARGE SCALE GENOMIC DNA]</scope>
    <source>
        <strain evidence="3">cv. Hale</strain>
    </source>
</reference>